<accession>A0A0K2VCR5</accession>
<dbReference type="SMART" id="SM00175">
    <property type="entry name" value="RAB"/>
    <property type="match status" value="1"/>
</dbReference>
<protein>
    <submittedName>
        <fullName evidence="11">Uncharacterized protein</fullName>
    </submittedName>
</protein>
<reference evidence="11" key="1">
    <citation type="submission" date="2014-05" db="EMBL/GenBank/DDBJ databases">
        <authorList>
            <person name="Chronopoulou M."/>
        </authorList>
    </citation>
    <scope>NUCLEOTIDE SEQUENCE</scope>
    <source>
        <tissue evidence="11">Whole organism</tissue>
    </source>
</reference>
<dbReference type="PANTHER" id="PTHR46149">
    <property type="entry name" value="MIP08469P"/>
    <property type="match status" value="1"/>
</dbReference>
<evidence type="ECO:0000256" key="3">
    <source>
        <dbReference type="ARBA" id="ARBA00022481"/>
    </source>
</evidence>
<sequence>MQQQQQSATAPSLCKDHSSSNNGINTLIREKYRNFCHKSISSSEKESYESDTFPVFSGNPSVPRASISSSSCGTRSRISSLKSNDSTDSSNSSVISCGNLIYKTNYRILMMGPVGVGKTSIIHQFLYDSFPEEYSQTMDDMFHGEFEWLGRMISFDIHDTSGNYAYEFPAMFNVCLTKADAFIIVFSLNDPSSWDEASRLRDLVLEVKGPDKVPIVVVGNKSDLIIADEIVTECVEATVNFDWESGYVEASAKEGRNINNIFREMLQQAKCRFDLGTSASRPDVLSGGSNSKKKQSIVPGSESLNSWKRRQSLPAAPLSNRKSVQPQLRVQLSLDPGKVSDESVVTLPKPRRSSLAVLRRDSCNIS</sequence>
<keyword evidence="7" id="KW-0449">Lipoprotein</keyword>
<proteinExistence type="inferred from homology"/>
<dbReference type="GO" id="GO:0003924">
    <property type="term" value="F:GTPase activity"/>
    <property type="evidence" value="ECO:0007669"/>
    <property type="project" value="InterPro"/>
</dbReference>
<evidence type="ECO:0000256" key="6">
    <source>
        <dbReference type="ARBA" id="ARBA00023136"/>
    </source>
</evidence>
<dbReference type="PROSITE" id="PS51419">
    <property type="entry name" value="RAB"/>
    <property type="match status" value="1"/>
</dbReference>
<dbReference type="OrthoDB" id="265044at2759"/>
<evidence type="ECO:0000256" key="8">
    <source>
        <dbReference type="ARBA" id="ARBA00023289"/>
    </source>
</evidence>
<evidence type="ECO:0000256" key="10">
    <source>
        <dbReference type="SAM" id="MobiDB-lite"/>
    </source>
</evidence>
<dbReference type="InterPro" id="IPR001806">
    <property type="entry name" value="Small_GTPase"/>
</dbReference>
<dbReference type="SMART" id="SM00173">
    <property type="entry name" value="RAS"/>
    <property type="match status" value="1"/>
</dbReference>
<dbReference type="FunFam" id="3.40.50.300:FF:000475">
    <property type="entry name" value="GTP-binding protein Rhes"/>
    <property type="match status" value="1"/>
</dbReference>
<dbReference type="NCBIfam" id="TIGR00231">
    <property type="entry name" value="small_GTP"/>
    <property type="match status" value="1"/>
</dbReference>
<keyword evidence="3" id="KW-0488">Methylation</keyword>
<organism evidence="11">
    <name type="scientific">Lepeophtheirus salmonis</name>
    <name type="common">Salmon louse</name>
    <name type="synonym">Caligus salmonis</name>
    <dbReference type="NCBI Taxonomy" id="72036"/>
    <lineage>
        <taxon>Eukaryota</taxon>
        <taxon>Metazoa</taxon>
        <taxon>Ecdysozoa</taxon>
        <taxon>Arthropoda</taxon>
        <taxon>Crustacea</taxon>
        <taxon>Multicrustacea</taxon>
        <taxon>Hexanauplia</taxon>
        <taxon>Copepoda</taxon>
        <taxon>Siphonostomatoida</taxon>
        <taxon>Caligidae</taxon>
        <taxon>Lepeophtheirus</taxon>
    </lineage>
</organism>
<dbReference type="PRINTS" id="PR00449">
    <property type="entry name" value="RASTRNSFRMNG"/>
</dbReference>
<dbReference type="AlphaFoldDB" id="A0A0K2VCR5"/>
<evidence type="ECO:0000256" key="5">
    <source>
        <dbReference type="ARBA" id="ARBA00023134"/>
    </source>
</evidence>
<dbReference type="GO" id="GO:0005886">
    <property type="term" value="C:plasma membrane"/>
    <property type="evidence" value="ECO:0007669"/>
    <property type="project" value="UniProtKB-SubCell"/>
</dbReference>
<feature type="region of interest" description="Disordered" evidence="10">
    <location>
        <begin position="280"/>
        <end position="303"/>
    </location>
</feature>
<evidence type="ECO:0000256" key="2">
    <source>
        <dbReference type="ARBA" id="ARBA00022475"/>
    </source>
</evidence>
<evidence type="ECO:0000256" key="9">
    <source>
        <dbReference type="ARBA" id="ARBA00038061"/>
    </source>
</evidence>
<keyword evidence="4" id="KW-0547">Nucleotide-binding</keyword>
<name>A0A0K2VCR5_LEPSM</name>
<evidence type="ECO:0000313" key="11">
    <source>
        <dbReference type="EMBL" id="CDW47952.1"/>
    </source>
</evidence>
<feature type="compositionally biased region" description="Low complexity" evidence="10">
    <location>
        <begin position="66"/>
        <end position="92"/>
    </location>
</feature>
<dbReference type="PROSITE" id="PS51421">
    <property type="entry name" value="RAS"/>
    <property type="match status" value="1"/>
</dbReference>
<comment type="subcellular location">
    <subcellularLocation>
        <location evidence="1">Cell membrane</location>
        <topology evidence="1">Lipid-anchor</topology>
    </subcellularLocation>
</comment>
<dbReference type="InterPro" id="IPR027417">
    <property type="entry name" value="P-loop_NTPase"/>
</dbReference>
<dbReference type="SUPFAM" id="SSF52540">
    <property type="entry name" value="P-loop containing nucleoside triphosphate hydrolases"/>
    <property type="match status" value="1"/>
</dbReference>
<keyword evidence="8" id="KW-0636">Prenylation</keyword>
<keyword evidence="6" id="KW-0472">Membrane</keyword>
<dbReference type="InterPro" id="IPR052236">
    <property type="entry name" value="Small_GTPase_RasD"/>
</dbReference>
<comment type="similarity">
    <text evidence="9">Belongs to the small GTPase superfamily. RasD family.</text>
</comment>
<dbReference type="SMART" id="SM00174">
    <property type="entry name" value="RHO"/>
    <property type="match status" value="1"/>
</dbReference>
<evidence type="ECO:0000256" key="7">
    <source>
        <dbReference type="ARBA" id="ARBA00023288"/>
    </source>
</evidence>
<dbReference type="GO" id="GO:0005525">
    <property type="term" value="F:GTP binding"/>
    <property type="evidence" value="ECO:0007669"/>
    <property type="project" value="UniProtKB-KW"/>
</dbReference>
<dbReference type="Pfam" id="PF00071">
    <property type="entry name" value="Ras"/>
    <property type="match status" value="1"/>
</dbReference>
<evidence type="ECO:0000256" key="4">
    <source>
        <dbReference type="ARBA" id="ARBA00022741"/>
    </source>
</evidence>
<dbReference type="InterPro" id="IPR005225">
    <property type="entry name" value="Small_GTP-bd"/>
</dbReference>
<dbReference type="PANTHER" id="PTHR46149:SF7">
    <property type="entry name" value="GTP-BINDING PROTEIN DI-RAS2"/>
    <property type="match status" value="1"/>
</dbReference>
<dbReference type="EMBL" id="HACA01030591">
    <property type="protein sequence ID" value="CDW47952.1"/>
    <property type="molecule type" value="Transcribed_RNA"/>
</dbReference>
<feature type="region of interest" description="Disordered" evidence="10">
    <location>
        <begin position="61"/>
        <end position="92"/>
    </location>
</feature>
<dbReference type="Gene3D" id="3.40.50.300">
    <property type="entry name" value="P-loop containing nucleotide triphosphate hydrolases"/>
    <property type="match status" value="1"/>
</dbReference>
<keyword evidence="2" id="KW-1003">Cell membrane</keyword>
<evidence type="ECO:0000256" key="1">
    <source>
        <dbReference type="ARBA" id="ARBA00004193"/>
    </source>
</evidence>
<keyword evidence="5" id="KW-0342">GTP-binding</keyword>